<evidence type="ECO:0000256" key="1">
    <source>
        <dbReference type="ARBA" id="ARBA00004370"/>
    </source>
</evidence>
<dbReference type="PROSITE" id="PS50211">
    <property type="entry name" value="DENN"/>
    <property type="match status" value="1"/>
</dbReference>
<dbReference type="Proteomes" id="UP001158576">
    <property type="component" value="Chromosome PAR"/>
</dbReference>
<organism evidence="11 12">
    <name type="scientific">Oikopleura dioica</name>
    <name type="common">Tunicate</name>
    <dbReference type="NCBI Taxonomy" id="34765"/>
    <lineage>
        <taxon>Eukaryota</taxon>
        <taxon>Metazoa</taxon>
        <taxon>Chordata</taxon>
        <taxon>Tunicata</taxon>
        <taxon>Appendicularia</taxon>
        <taxon>Copelata</taxon>
        <taxon>Oikopleuridae</taxon>
        <taxon>Oikopleura</taxon>
    </lineage>
</organism>
<evidence type="ECO:0000313" key="12">
    <source>
        <dbReference type="Proteomes" id="UP001158576"/>
    </source>
</evidence>
<keyword evidence="4" id="KW-0677">Repeat</keyword>
<dbReference type="SUPFAM" id="SSF140741">
    <property type="entry name" value="RUN domain-like"/>
    <property type="match status" value="2"/>
</dbReference>
<dbReference type="Pfam" id="PF01477">
    <property type="entry name" value="PLAT"/>
    <property type="match status" value="1"/>
</dbReference>
<protein>
    <submittedName>
        <fullName evidence="11">Oidioi.mRNA.OKI2018_I69.PAR.g11090.t1.cds</fullName>
    </submittedName>
</protein>
<feature type="region of interest" description="Disordered" evidence="7">
    <location>
        <begin position="79"/>
        <end position="98"/>
    </location>
</feature>
<evidence type="ECO:0000256" key="6">
    <source>
        <dbReference type="PROSITE-ProRule" id="PRU00152"/>
    </source>
</evidence>
<evidence type="ECO:0000259" key="10">
    <source>
        <dbReference type="PROSITE" id="PS50826"/>
    </source>
</evidence>
<feature type="compositionally biased region" description="Polar residues" evidence="7">
    <location>
        <begin position="144"/>
        <end position="155"/>
    </location>
</feature>
<proteinExistence type="inferred from homology"/>
<gene>
    <name evidence="11" type="ORF">OKIOD_LOCUS2648</name>
</gene>
<dbReference type="SMART" id="SM00801">
    <property type="entry name" value="dDENN"/>
    <property type="match status" value="1"/>
</dbReference>
<feature type="domain" description="RUN" evidence="10">
    <location>
        <begin position="1216"/>
        <end position="1355"/>
    </location>
</feature>
<dbReference type="InterPro" id="IPR036915">
    <property type="entry name" value="Cyclin-like_sf"/>
</dbReference>
<evidence type="ECO:0000256" key="2">
    <source>
        <dbReference type="ARBA" id="ARBA00006664"/>
    </source>
</evidence>
<dbReference type="InterPro" id="IPR047278">
    <property type="entry name" value="DEN5A/B"/>
</dbReference>
<keyword evidence="5" id="KW-0472">Membrane</keyword>
<dbReference type="InterPro" id="IPR001024">
    <property type="entry name" value="PLAT/LH2_dom"/>
</dbReference>
<evidence type="ECO:0000256" key="7">
    <source>
        <dbReference type="SAM" id="MobiDB-lite"/>
    </source>
</evidence>
<feature type="compositionally biased region" description="Low complexity" evidence="7">
    <location>
        <begin position="132"/>
        <end position="143"/>
    </location>
</feature>
<name>A0ABN7RYV4_OIKDI</name>
<comment type="caution">
    <text evidence="6">Lacks conserved residue(s) required for the propagation of feature annotation.</text>
</comment>
<feature type="region of interest" description="Disordered" evidence="7">
    <location>
        <begin position="132"/>
        <end position="277"/>
    </location>
</feature>
<dbReference type="PANTHER" id="PTHR46070:SF1">
    <property type="entry name" value="PINSTRIPE, ISOFORM A"/>
    <property type="match status" value="1"/>
</dbReference>
<keyword evidence="3" id="KW-0344">Guanine-nucleotide releasing factor</keyword>
<feature type="compositionally biased region" description="Basic and acidic residues" evidence="7">
    <location>
        <begin position="85"/>
        <end position="98"/>
    </location>
</feature>
<dbReference type="InterPro" id="IPR036392">
    <property type="entry name" value="PLAT/LH2_dom_sf"/>
</dbReference>
<feature type="compositionally biased region" description="Polar residues" evidence="7">
    <location>
        <begin position="181"/>
        <end position="196"/>
    </location>
</feature>
<comment type="subcellular location">
    <subcellularLocation>
        <location evidence="1">Membrane</location>
    </subcellularLocation>
</comment>
<dbReference type="InterPro" id="IPR004012">
    <property type="entry name" value="Run_dom"/>
</dbReference>
<dbReference type="Gene3D" id="1.20.58.900">
    <property type="match status" value="2"/>
</dbReference>
<dbReference type="Gene3D" id="1.10.472.10">
    <property type="entry name" value="Cyclin-like"/>
    <property type="match status" value="1"/>
</dbReference>
<evidence type="ECO:0000256" key="4">
    <source>
        <dbReference type="ARBA" id="ARBA00022737"/>
    </source>
</evidence>
<dbReference type="InterPro" id="IPR043153">
    <property type="entry name" value="DENN_C"/>
</dbReference>
<feature type="domain" description="UDENN" evidence="9">
    <location>
        <begin position="287"/>
        <end position="696"/>
    </location>
</feature>
<sequence>MKQSWNFTNDSLQTTLCLQWEPEIIAISMIFLSAKLAKIEVLAASTKWWEKFIPDLSMELIESVCHSVLDIYQSSKMKKSKTPKRKDVVHTEGTPEKRLKADTVDQGMLKQLILQNLDAGKLSELVRAQAENAANNQQQQNQASETPTPRISSQPPHDHRPQPMSASVPTTPIQAHGQRPPFQQNLNTNQFHTPQPQRGGHQEFSGAWRPSTPQNMNQGGPHGGYGMQGVQRPPVPMQHQGYGGGPAQHGGWDNTRNQQQMNGTPSGPRGGRRGYGPSERGMAACYDYFYIVGPSPETNSPRILAHVPRSVPGNTWDNEAHLAVLSLPLGCRELKENSTRSCHSFIWKKEDGSSSWVHAMEFWNPSGGLSHALALISKRALILCSHKILNLIYDLVFISGLPLDSLQQLLNNVFALKESSSITSFQVNCIDSIVIPPRYSSSISLYKTFEKVPIVKIVKIICSLLLERQVVIISSNMEELALLTESLKFLLFPFPMPDTYIPLLPCIAGAESYLEAPIPYIMGIYTQSMTPGFLANLLLESSGRTVFDMDDGTLIVDETLPKFPLEDQVIDLARSRFNEINKKELERLKKRENSFSLHGKSIPEDNDDLLDEIHNEALSLPFKVAFAFMFAGFENFVINSNESSDIIRSRETSSLFDKVAFLSEQPESHMAFLSNFLESQPFAEFMKEKIRLAELCRESSLPSTMHHVVKFEQMIYRFQSFHSTLDGSEELPLSSLIAQEPLFKPKVKKEKVEIEINDTPSTEFPSLYSAELFHLLSINDKLVPDDGLTPTPGTMPFTGPDDMFSKADPGTNSVDESSVNPEIMFQENVKFIERVVSDVNKLIKRILLGRLGRETASEWGHEVKYCHQTEENVQIGQLCDLLERIFRHGSKSKRSQSALWSFLLSFREYAPPETPQIITAEDNQQGVFRSFAKKIAGLEYTRDIKPVVRSPVADMNTVLKMTGIQSDRGRVRAWIRLAVEKRLLSHHLSCITSNPVIVNEHYKSYGLIQCRDKWEECLNYFLTLGKTQDVEFNCFTDGFPGATIKYRIWIFPGESLIGISETTANIYVKLVGEKDETPRIPIHNKTTLEVEFECNNLGRLVVLAIGHDNSGMFPAWKVKKVLVRNEVTGAFWNFPCGKPIGKSVGDGALERILTAERLGLTMSKERRVVSISTRQTTQGARSKEKSRDDLQKNFHLTVNKIQVLMNMERPQAQAINGLLCGENGLVENFSDIFVHEMKTSRLRTNFAWDAIYHTAQQIIAEPIHSGDPEIRSKFLDVFNEVQNKCSDGGKEGKFQTFVCVVLRDKVMSQFMKIVRDCCNELYSSSAFLYEQSTVIFLEEMLSYLATVKVLAVDDSLTKGIEKVELKTPDLTTYESPIPLEHMPESSV</sequence>
<dbReference type="Pfam" id="PF02759">
    <property type="entry name" value="RUN"/>
    <property type="match status" value="2"/>
</dbReference>
<dbReference type="Pfam" id="PF03455">
    <property type="entry name" value="dDENN"/>
    <property type="match status" value="1"/>
</dbReference>
<dbReference type="PROSITE" id="PS50095">
    <property type="entry name" value="PLAT"/>
    <property type="match status" value="1"/>
</dbReference>
<evidence type="ECO:0000259" key="8">
    <source>
        <dbReference type="PROSITE" id="PS50095"/>
    </source>
</evidence>
<evidence type="ECO:0000256" key="5">
    <source>
        <dbReference type="ARBA" id="ARBA00023136"/>
    </source>
</evidence>
<dbReference type="Gene3D" id="3.40.50.11500">
    <property type="match status" value="1"/>
</dbReference>
<reference evidence="11 12" key="1">
    <citation type="submission" date="2021-04" db="EMBL/GenBank/DDBJ databases">
        <authorList>
            <person name="Bliznina A."/>
        </authorList>
    </citation>
    <scope>NUCLEOTIDE SEQUENCE [LARGE SCALE GENOMIC DNA]</scope>
</reference>
<dbReference type="SUPFAM" id="SSF47954">
    <property type="entry name" value="Cyclin-like"/>
    <property type="match status" value="1"/>
</dbReference>
<feature type="domain" description="RUN" evidence="10">
    <location>
        <begin position="869"/>
        <end position="1037"/>
    </location>
</feature>
<accession>A0ABN7RYV4</accession>
<evidence type="ECO:0000256" key="3">
    <source>
        <dbReference type="ARBA" id="ARBA00022658"/>
    </source>
</evidence>
<dbReference type="SMART" id="SM00799">
    <property type="entry name" value="DENN"/>
    <property type="match status" value="1"/>
</dbReference>
<dbReference type="PANTHER" id="PTHR46070">
    <property type="entry name" value="PINSTRIPE, ISOFORM A"/>
    <property type="match status" value="1"/>
</dbReference>
<dbReference type="InterPro" id="IPR001194">
    <property type="entry name" value="cDENN_dom"/>
</dbReference>
<feature type="domain" description="PLAT" evidence="8">
    <location>
        <begin position="1044"/>
        <end position="1154"/>
    </location>
</feature>
<dbReference type="EMBL" id="OU015568">
    <property type="protein sequence ID" value="CAG5086035.1"/>
    <property type="molecule type" value="Genomic_DNA"/>
</dbReference>
<keyword evidence="12" id="KW-1185">Reference proteome</keyword>
<dbReference type="PROSITE" id="PS50826">
    <property type="entry name" value="RUN"/>
    <property type="match status" value="2"/>
</dbReference>
<comment type="similarity">
    <text evidence="2">Belongs to the RAB6IP1 family.</text>
</comment>
<dbReference type="InterPro" id="IPR037213">
    <property type="entry name" value="Run_dom_sf"/>
</dbReference>
<evidence type="ECO:0000313" key="11">
    <source>
        <dbReference type="EMBL" id="CAG5086035.1"/>
    </source>
</evidence>
<evidence type="ECO:0000259" key="9">
    <source>
        <dbReference type="PROSITE" id="PS50211"/>
    </source>
</evidence>
<feature type="compositionally biased region" description="Polar residues" evidence="7">
    <location>
        <begin position="164"/>
        <end position="173"/>
    </location>
</feature>
<dbReference type="InterPro" id="IPR037516">
    <property type="entry name" value="Tripartite_DENN"/>
</dbReference>
<dbReference type="SUPFAM" id="SSF49723">
    <property type="entry name" value="Lipase/lipooxygenase domain (PLAT/LH2 domain)"/>
    <property type="match status" value="1"/>
</dbReference>
<dbReference type="Gene3D" id="2.60.60.20">
    <property type="entry name" value="PLAT/LH2 domain"/>
    <property type="match status" value="1"/>
</dbReference>
<dbReference type="SMART" id="SM00593">
    <property type="entry name" value="RUN"/>
    <property type="match status" value="2"/>
</dbReference>
<dbReference type="Pfam" id="PF02141">
    <property type="entry name" value="DENN"/>
    <property type="match status" value="1"/>
</dbReference>
<dbReference type="InterPro" id="IPR005112">
    <property type="entry name" value="dDENN_dom"/>
</dbReference>